<dbReference type="Gene3D" id="1.20.1160.11">
    <property type="entry name" value="Paired amphipathic helix"/>
    <property type="match status" value="3"/>
</dbReference>
<gene>
    <name evidence="10" type="ORF">R9X50_00515500</name>
</gene>
<protein>
    <recommendedName>
        <fullName evidence="9">Histone deacetylase interacting domain-containing protein</fullName>
    </recommendedName>
</protein>
<feature type="compositionally biased region" description="Low complexity" evidence="8">
    <location>
        <begin position="197"/>
        <end position="220"/>
    </location>
</feature>
<feature type="region of interest" description="Disordered" evidence="8">
    <location>
        <begin position="581"/>
        <end position="640"/>
    </location>
</feature>
<dbReference type="PANTHER" id="PTHR12346">
    <property type="entry name" value="SIN3B-RELATED"/>
    <property type="match status" value="1"/>
</dbReference>
<dbReference type="SUPFAM" id="SSF47762">
    <property type="entry name" value="PAH2 domain"/>
    <property type="match status" value="3"/>
</dbReference>
<dbReference type="GO" id="GO:0010628">
    <property type="term" value="P:positive regulation of gene expression"/>
    <property type="evidence" value="ECO:0007669"/>
    <property type="project" value="UniProtKB-ARBA"/>
</dbReference>
<feature type="compositionally biased region" description="Low complexity" evidence="8">
    <location>
        <begin position="1082"/>
        <end position="1091"/>
    </location>
</feature>
<feature type="compositionally biased region" description="Low complexity" evidence="8">
    <location>
        <begin position="77"/>
        <end position="87"/>
    </location>
</feature>
<evidence type="ECO:0000313" key="11">
    <source>
        <dbReference type="Proteomes" id="UP001303373"/>
    </source>
</evidence>
<dbReference type="PROSITE" id="PS51477">
    <property type="entry name" value="PAH"/>
    <property type="match status" value="3"/>
</dbReference>
<dbReference type="InterPro" id="IPR031693">
    <property type="entry name" value="Sin3_C"/>
</dbReference>
<dbReference type="PANTHER" id="PTHR12346:SF0">
    <property type="entry name" value="SIN3A, ISOFORM G"/>
    <property type="match status" value="1"/>
</dbReference>
<keyword evidence="6 7" id="KW-0539">Nucleus</keyword>
<feature type="region of interest" description="Disordered" evidence="8">
    <location>
        <begin position="1052"/>
        <end position="1125"/>
    </location>
</feature>
<feature type="compositionally biased region" description="Basic and acidic residues" evidence="8">
    <location>
        <begin position="113"/>
        <end position="146"/>
    </location>
</feature>
<name>A0AAQ3RD42_9PEZI</name>
<dbReference type="SMART" id="SM00761">
    <property type="entry name" value="HDAC_interact"/>
    <property type="match status" value="1"/>
</dbReference>
<evidence type="ECO:0000256" key="8">
    <source>
        <dbReference type="SAM" id="MobiDB-lite"/>
    </source>
</evidence>
<evidence type="ECO:0000256" key="3">
    <source>
        <dbReference type="ARBA" id="ARBA00022737"/>
    </source>
</evidence>
<evidence type="ECO:0000256" key="2">
    <source>
        <dbReference type="ARBA" id="ARBA00022491"/>
    </source>
</evidence>
<keyword evidence="3" id="KW-0677">Repeat</keyword>
<dbReference type="FunFam" id="1.20.1160.11:FF:000003">
    <property type="entry name" value="Paired amphipathic helix SIN3-like protein"/>
    <property type="match status" value="1"/>
</dbReference>
<keyword evidence="4" id="KW-0805">Transcription regulation</keyword>
<reference evidence="10 11" key="1">
    <citation type="submission" date="2023-11" db="EMBL/GenBank/DDBJ databases">
        <title>An acidophilic fungus is an integral part of prey digestion in a carnivorous sundew plant.</title>
        <authorList>
            <person name="Tsai I.J."/>
        </authorList>
    </citation>
    <scope>NUCLEOTIDE SEQUENCE [LARGE SCALE GENOMIC DNA]</scope>
    <source>
        <strain evidence="10">169a</strain>
    </source>
</reference>
<dbReference type="InterPro" id="IPR003822">
    <property type="entry name" value="PAH"/>
</dbReference>
<dbReference type="GO" id="GO:0003714">
    <property type="term" value="F:transcription corepressor activity"/>
    <property type="evidence" value="ECO:0007669"/>
    <property type="project" value="InterPro"/>
</dbReference>
<dbReference type="GO" id="GO:0000122">
    <property type="term" value="P:negative regulation of transcription by RNA polymerase II"/>
    <property type="evidence" value="ECO:0007669"/>
    <property type="project" value="TreeGrafter"/>
</dbReference>
<feature type="region of interest" description="Disordered" evidence="8">
    <location>
        <begin position="1"/>
        <end position="225"/>
    </location>
</feature>
<keyword evidence="11" id="KW-1185">Reference proteome</keyword>
<keyword evidence="5" id="KW-0804">Transcription</keyword>
<evidence type="ECO:0000313" key="10">
    <source>
        <dbReference type="EMBL" id="WPH02293.1"/>
    </source>
</evidence>
<evidence type="ECO:0000256" key="1">
    <source>
        <dbReference type="ARBA" id="ARBA00004123"/>
    </source>
</evidence>
<dbReference type="Pfam" id="PF08295">
    <property type="entry name" value="Sin3_corepress"/>
    <property type="match status" value="1"/>
</dbReference>
<evidence type="ECO:0000256" key="5">
    <source>
        <dbReference type="ARBA" id="ARBA00023163"/>
    </source>
</evidence>
<dbReference type="EMBL" id="CP138587">
    <property type="protein sequence ID" value="WPH02293.1"/>
    <property type="molecule type" value="Genomic_DNA"/>
</dbReference>
<dbReference type="FunFam" id="1.20.1160.11:FF:000001">
    <property type="entry name" value="Paired amphipathic helix protein Sin3"/>
    <property type="match status" value="1"/>
</dbReference>
<feature type="domain" description="Histone deacetylase interacting" evidence="9">
    <location>
        <begin position="764"/>
        <end position="865"/>
    </location>
</feature>
<evidence type="ECO:0000256" key="6">
    <source>
        <dbReference type="ARBA" id="ARBA00023242"/>
    </source>
</evidence>
<feature type="region of interest" description="Disordered" evidence="8">
    <location>
        <begin position="345"/>
        <end position="374"/>
    </location>
</feature>
<dbReference type="Pfam" id="PF16879">
    <property type="entry name" value="Sin3a_C"/>
    <property type="match status" value="1"/>
</dbReference>
<sequence length="1581" mass="175182">MDPAHRGWPPGPASHSSNAEQQQNQSQPPRSGTYGSGTPQHQPHQSPSSAQSSLPPPGPYQYHNPSHSGLASLAGISQSSPRQPSSSHRQDGGQGPGYALPGLSQATGQPSGVDRERERERERARDAETHIKEEDERRYREERQRLEQVPPHQAQSGQPIHLHQPVAVGPRTVHGPNGLLGNSAHAGPGQGPPPQLPLGAPTGPGNIFAGGPVQPGGQPQTSAGQPMQQALLMPFAPNSQPQGQQQIGQGQGQQPILNDALSYLDQVKVQFADHPDVYNRFLDIMKDFKSGAIDTPGVIGRVSQLFAGNPELIQGFNTFLPPGYRIECGTGDDPNAIRVTTPMGTTVQSMPQPRPLSRQEAPVGERPPMESFTPQPGPGAQMMFSPSGRPAGLAVPGQGQPAMDAVRHQEQQAMHQQEQRGVTHLQNAISMTGNNPAMRTGLSPRSTPMPGQEHGGMAGDAQGQAGMEKRGPVEFNHAISYVNKIKNRFSAHPDIYKQFLEILQTYQRESKPIQDVYSQVTHLFKTAPDLLEDFKQFLPESAAQAKAAERARQQAEENAVMSNVRNEGSGMYGSPVMNRDPTLGTPSHGRGLPPVGNFAPTPISKDNKRKRNERQGTTGSLMEGANGVTSKVPLGAHPSKRVKGQIGTRDMVQQPPQSPTLIPALPAPIAPTTTSAATSEELGFFDRAKKAIGNKNTMNEFLKLCNLFSQDLIDRSTLVYRARSFIGGHPDLMKWFIEFVGYDEREINVDNKARIPTGRVSLSNCRGLGPSYRLLPKRERQKPCSGRDELCNSVLNDEWASHPTWASEDSGFIAHRKNVHEEGLHRIEEERHDYDYNIEACSRTIQLLEPLAQQLRRMSDADQHAFKLPPGLGGQSETIYKRVIMKLYGREKGHDAIEQLHRQPYQVIPVLLNRLKERLETWKMAQREWEKVWREQTQRMFWRSLDHQAVNVGRNDKRQFQTKQLQTDIANLYDAMRKQENVAPGALRKPQMTFHIDDMETLVDATVLILAHVDYSLAPDHPRLNGFIKEFVPLFFGMDEVAFRSQLQARLGDTPPHEAADDLVSGAEDSGSGRGRKGNGKNGNLLRTALGAGRGGKIGRKDRDDSTASGSRASTPDVASNADDDVAMDITDDAEGKASQSTARWFEHPIEDNASQRLGNVDPNEAHKRHNYRLWANTPMYCFIRMFVILYERLAKLKAAEAEARDVVTNGLRTKPANELGILDKVPTDFFSEVGPHANFYHQMLAKFEDFLRGDIEFLDIEETLRRYYLQSGYHLYAFEKMIQAIGRFAISVVNGEGKDKSWEIYQLFKRDRVKDTTTAPQQADYRKAVEKMIREGDLYKIDYDQPRGTMEIYLARKDSPNYFDDGLSPLDQENRWRSYIATFQTVDPTDGVDQSKISLPFLYRNMRTVGVDPKSHSYPPSPPAGGDSETASATSERLTSRIIHTKNEENLILRVAVNTYKCIFQKQSQEAWAEPYGEREGGREGVEQAYYDAQHREEVMRESYVMNNEGMKGLSRDDVERQNGNFAKICAGDESGDIETATATKAAAATVGEAAASGALPGVVPTVEGASAEERMEVDN</sequence>
<evidence type="ECO:0000256" key="4">
    <source>
        <dbReference type="ARBA" id="ARBA00023015"/>
    </source>
</evidence>
<dbReference type="Pfam" id="PF02671">
    <property type="entry name" value="PAH"/>
    <property type="match status" value="3"/>
</dbReference>
<feature type="compositionally biased region" description="Polar residues" evidence="8">
    <location>
        <begin position="1107"/>
        <end position="1118"/>
    </location>
</feature>
<keyword evidence="2" id="KW-0678">Repressor</keyword>
<evidence type="ECO:0000256" key="7">
    <source>
        <dbReference type="PROSITE-ProRule" id="PRU00810"/>
    </source>
</evidence>
<dbReference type="InterPro" id="IPR013194">
    <property type="entry name" value="HDAC_interact_dom"/>
</dbReference>
<dbReference type="Proteomes" id="UP001303373">
    <property type="component" value="Chromosome 8"/>
</dbReference>
<accession>A0AAQ3RD42</accession>
<proteinExistence type="predicted"/>
<feature type="compositionally biased region" description="Low complexity" evidence="8">
    <location>
        <begin position="13"/>
        <end position="53"/>
    </location>
</feature>
<dbReference type="FunFam" id="1.20.1160.11:FF:000002">
    <property type="entry name" value="Paired amphipathic helix protein SIN3"/>
    <property type="match status" value="1"/>
</dbReference>
<comment type="subcellular location">
    <subcellularLocation>
        <location evidence="1 7">Nucleus</location>
    </subcellularLocation>
</comment>
<evidence type="ECO:0000259" key="9">
    <source>
        <dbReference type="SMART" id="SM00761"/>
    </source>
</evidence>
<dbReference type="InterPro" id="IPR039774">
    <property type="entry name" value="Sin3-like"/>
</dbReference>
<feature type="region of interest" description="Disordered" evidence="8">
    <location>
        <begin position="1413"/>
        <end position="1438"/>
    </location>
</feature>
<dbReference type="InterPro" id="IPR036600">
    <property type="entry name" value="PAH_sf"/>
</dbReference>
<dbReference type="GO" id="GO:0033698">
    <property type="term" value="C:Rpd3L complex"/>
    <property type="evidence" value="ECO:0007669"/>
    <property type="project" value="UniProtKB-ARBA"/>
</dbReference>
<organism evidence="10 11">
    <name type="scientific">Acrodontium crateriforme</name>
    <dbReference type="NCBI Taxonomy" id="150365"/>
    <lineage>
        <taxon>Eukaryota</taxon>
        <taxon>Fungi</taxon>
        <taxon>Dikarya</taxon>
        <taxon>Ascomycota</taxon>
        <taxon>Pezizomycotina</taxon>
        <taxon>Dothideomycetes</taxon>
        <taxon>Dothideomycetidae</taxon>
        <taxon>Mycosphaerellales</taxon>
        <taxon>Teratosphaeriaceae</taxon>
        <taxon>Acrodontium</taxon>
    </lineage>
</organism>